<evidence type="ECO:0000256" key="3">
    <source>
        <dbReference type="ARBA" id="ARBA00022741"/>
    </source>
</evidence>
<keyword evidence="3 9" id="KW-0547">Nucleotide-binding</keyword>
<dbReference type="SUPFAM" id="SSF111331">
    <property type="entry name" value="NAD kinase/diacylglycerol kinase-like"/>
    <property type="match status" value="1"/>
</dbReference>
<dbReference type="GO" id="GO:0005737">
    <property type="term" value="C:cytoplasm"/>
    <property type="evidence" value="ECO:0007669"/>
    <property type="project" value="UniProtKB-SubCell"/>
</dbReference>
<dbReference type="GO" id="GO:0019674">
    <property type="term" value="P:NAD+ metabolic process"/>
    <property type="evidence" value="ECO:0007669"/>
    <property type="project" value="InterPro"/>
</dbReference>
<dbReference type="AlphaFoldDB" id="A0A3E0I6L7"/>
<comment type="catalytic activity">
    <reaction evidence="8 9">
        <text>NAD(+) + ATP = ADP + NADP(+) + H(+)</text>
        <dbReference type="Rhea" id="RHEA:18629"/>
        <dbReference type="ChEBI" id="CHEBI:15378"/>
        <dbReference type="ChEBI" id="CHEBI:30616"/>
        <dbReference type="ChEBI" id="CHEBI:57540"/>
        <dbReference type="ChEBI" id="CHEBI:58349"/>
        <dbReference type="ChEBI" id="CHEBI:456216"/>
        <dbReference type="EC" id="2.7.1.23"/>
    </reaction>
</comment>
<comment type="caution">
    <text evidence="10">The sequence shown here is derived from an EMBL/GenBank/DDBJ whole genome shotgun (WGS) entry which is preliminary data.</text>
</comment>
<name>A0A3E0I6L7_9PSEU</name>
<dbReference type="RefSeq" id="WP_116172922.1">
    <property type="nucleotide sequence ID" value="NZ_CP144375.1"/>
</dbReference>
<organism evidence="10 11">
    <name type="scientific">Kutzneria buriramensis</name>
    <dbReference type="NCBI Taxonomy" id="1045776"/>
    <lineage>
        <taxon>Bacteria</taxon>
        <taxon>Bacillati</taxon>
        <taxon>Actinomycetota</taxon>
        <taxon>Actinomycetes</taxon>
        <taxon>Pseudonocardiales</taxon>
        <taxon>Pseudonocardiaceae</taxon>
        <taxon>Kutzneria</taxon>
    </lineage>
</organism>
<evidence type="ECO:0000256" key="7">
    <source>
        <dbReference type="ARBA" id="ARBA00023027"/>
    </source>
</evidence>
<keyword evidence="7 9" id="KW-0520">NAD</keyword>
<dbReference type="EMBL" id="QUNO01000002">
    <property type="protein sequence ID" value="REH53785.1"/>
    <property type="molecule type" value="Genomic_DNA"/>
</dbReference>
<dbReference type="GO" id="GO:0003951">
    <property type="term" value="F:NAD+ kinase activity"/>
    <property type="evidence" value="ECO:0007669"/>
    <property type="project" value="UniProtKB-UniRule"/>
</dbReference>
<feature type="binding site" evidence="9">
    <location>
        <begin position="193"/>
        <end position="198"/>
    </location>
    <ligand>
        <name>NAD(+)</name>
        <dbReference type="ChEBI" id="CHEBI:57540"/>
    </ligand>
</feature>
<feature type="binding site" evidence="9">
    <location>
        <position position="182"/>
    </location>
    <ligand>
        <name>NAD(+)</name>
        <dbReference type="ChEBI" id="CHEBI:57540"/>
    </ligand>
</feature>
<keyword evidence="4 9" id="KW-0418">Kinase</keyword>
<feature type="binding site" evidence="9">
    <location>
        <position position="163"/>
    </location>
    <ligand>
        <name>NAD(+)</name>
        <dbReference type="ChEBI" id="CHEBI:57540"/>
    </ligand>
</feature>
<comment type="caution">
    <text evidence="9">Lacks conserved residue(s) required for the propagation of feature annotation.</text>
</comment>
<dbReference type="InterPro" id="IPR017437">
    <property type="entry name" value="ATP-NAD_kinase_PpnK-typ_C"/>
</dbReference>
<evidence type="ECO:0000256" key="2">
    <source>
        <dbReference type="ARBA" id="ARBA00022679"/>
    </source>
</evidence>
<keyword evidence="2 9" id="KW-0808">Transferase</keyword>
<feature type="active site" description="Proton acceptor" evidence="9">
    <location>
        <position position="78"/>
    </location>
</feature>
<comment type="subcellular location">
    <subcellularLocation>
        <location evidence="9">Cytoplasm</location>
    </subcellularLocation>
</comment>
<dbReference type="GO" id="GO:0046872">
    <property type="term" value="F:metal ion binding"/>
    <property type="evidence" value="ECO:0007669"/>
    <property type="project" value="UniProtKB-UniRule"/>
</dbReference>
<dbReference type="PANTHER" id="PTHR20275">
    <property type="entry name" value="NAD KINASE"/>
    <property type="match status" value="1"/>
</dbReference>
<sequence length="303" mass="32464">MTQLNVHGDREILLVVKTGRQTNLRLAEKVAGRFAEAGIRLRVVEDEAADLDRSCYAEVAPASTAAVGTELVFALGGDGTLLRAAELARPFGTPVLGVNLGRVGFLVEADMDDLDEAVQRVIDRDYHVEERMTLDVAASVQGEVIAHTWALNEASVEKSSRERVLDVVVEVDARPVSSFGCDGVLCATPTGSTAYAFSAGGPVVWPDLDALLVVPSNAHALFARPFVVSPTSVVAFEIDPHGHPAVLCCDGRRLVELPAGTRVEVAHSSTPVKLVRLKQDPFSDRLVNKFALPVQGWRGPVLD</sequence>
<dbReference type="GO" id="GO:0051287">
    <property type="term" value="F:NAD binding"/>
    <property type="evidence" value="ECO:0007669"/>
    <property type="project" value="UniProtKB-ARBA"/>
</dbReference>
<evidence type="ECO:0000256" key="4">
    <source>
        <dbReference type="ARBA" id="ARBA00022777"/>
    </source>
</evidence>
<dbReference type="Gene3D" id="2.60.200.30">
    <property type="entry name" value="Probable inorganic polyphosphate/atp-NAD kinase, domain 2"/>
    <property type="match status" value="1"/>
</dbReference>
<keyword evidence="11" id="KW-1185">Reference proteome</keyword>
<comment type="function">
    <text evidence="9">Involved in the regulation of the intracellular balance of NAD and NADP, and is a key enzyme in the biosynthesis of NADP. Catalyzes specifically the phosphorylation on 2'-hydroxyl of the adenosine moiety of NAD to yield NADP.</text>
</comment>
<evidence type="ECO:0000256" key="8">
    <source>
        <dbReference type="ARBA" id="ARBA00047925"/>
    </source>
</evidence>
<evidence type="ECO:0000256" key="6">
    <source>
        <dbReference type="ARBA" id="ARBA00022857"/>
    </source>
</evidence>
<dbReference type="Proteomes" id="UP000256269">
    <property type="component" value="Unassembled WGS sequence"/>
</dbReference>
<dbReference type="Pfam" id="PF01513">
    <property type="entry name" value="NAD_kinase"/>
    <property type="match status" value="1"/>
</dbReference>
<comment type="similarity">
    <text evidence="9">Belongs to the NAD kinase family.</text>
</comment>
<reference evidence="10 11" key="1">
    <citation type="submission" date="2018-08" db="EMBL/GenBank/DDBJ databases">
        <title>Genomic Encyclopedia of Archaeal and Bacterial Type Strains, Phase II (KMG-II): from individual species to whole genera.</title>
        <authorList>
            <person name="Goeker M."/>
        </authorList>
    </citation>
    <scope>NUCLEOTIDE SEQUENCE [LARGE SCALE GENOMIC DNA]</scope>
    <source>
        <strain evidence="10 11">DSM 45791</strain>
    </source>
</reference>
<feature type="binding site" evidence="9">
    <location>
        <begin position="78"/>
        <end position="79"/>
    </location>
    <ligand>
        <name>NAD(+)</name>
        <dbReference type="ChEBI" id="CHEBI:57540"/>
    </ligand>
</feature>
<keyword evidence="6 9" id="KW-0521">NADP</keyword>
<evidence type="ECO:0000256" key="1">
    <source>
        <dbReference type="ARBA" id="ARBA00022490"/>
    </source>
</evidence>
<dbReference type="HAMAP" id="MF_00361">
    <property type="entry name" value="NAD_kinase"/>
    <property type="match status" value="1"/>
</dbReference>
<comment type="cofactor">
    <cofactor evidence="9">
        <name>a divalent metal cation</name>
        <dbReference type="ChEBI" id="CHEBI:60240"/>
    </cofactor>
</comment>
<feature type="binding site" evidence="9">
    <location>
        <position position="83"/>
    </location>
    <ligand>
        <name>NAD(+)</name>
        <dbReference type="ChEBI" id="CHEBI:57540"/>
    </ligand>
</feature>
<dbReference type="PANTHER" id="PTHR20275:SF0">
    <property type="entry name" value="NAD KINASE"/>
    <property type="match status" value="1"/>
</dbReference>
<proteinExistence type="inferred from homology"/>
<gene>
    <name evidence="9" type="primary">nadK</name>
    <name evidence="10" type="ORF">BCF44_1026</name>
</gene>
<accession>A0A3E0I6L7</accession>
<dbReference type="InterPro" id="IPR002504">
    <property type="entry name" value="NADK"/>
</dbReference>
<dbReference type="GO" id="GO:0006741">
    <property type="term" value="P:NADP+ biosynthetic process"/>
    <property type="evidence" value="ECO:0007669"/>
    <property type="project" value="UniProtKB-UniRule"/>
</dbReference>
<dbReference type="Pfam" id="PF20143">
    <property type="entry name" value="NAD_kinase_C"/>
    <property type="match status" value="1"/>
</dbReference>
<protein>
    <recommendedName>
        <fullName evidence="9">NAD kinase</fullName>
        <ecNumber evidence="9">2.7.1.23</ecNumber>
    </recommendedName>
    <alternativeName>
        <fullName evidence="9">ATP-dependent NAD kinase</fullName>
    </alternativeName>
</protein>
<evidence type="ECO:0000313" key="11">
    <source>
        <dbReference type="Proteomes" id="UP000256269"/>
    </source>
</evidence>
<feature type="binding site" evidence="9">
    <location>
        <begin position="152"/>
        <end position="153"/>
    </location>
    <ligand>
        <name>NAD(+)</name>
        <dbReference type="ChEBI" id="CHEBI:57540"/>
    </ligand>
</feature>
<evidence type="ECO:0000313" key="10">
    <source>
        <dbReference type="EMBL" id="REH53785.1"/>
    </source>
</evidence>
<dbReference type="FunFam" id="2.60.200.30:FF:000007">
    <property type="entry name" value="NAD kinase"/>
    <property type="match status" value="1"/>
</dbReference>
<dbReference type="InterPro" id="IPR017438">
    <property type="entry name" value="ATP-NAD_kinase_N"/>
</dbReference>
<keyword evidence="1 9" id="KW-0963">Cytoplasm</keyword>
<dbReference type="OrthoDB" id="9774737at2"/>
<evidence type="ECO:0000256" key="5">
    <source>
        <dbReference type="ARBA" id="ARBA00022840"/>
    </source>
</evidence>
<dbReference type="Gene3D" id="3.40.50.10330">
    <property type="entry name" value="Probable inorganic polyphosphate/atp-NAD kinase, domain 1"/>
    <property type="match status" value="1"/>
</dbReference>
<dbReference type="InterPro" id="IPR016064">
    <property type="entry name" value="NAD/diacylglycerol_kinase_sf"/>
</dbReference>
<dbReference type="GO" id="GO:0005524">
    <property type="term" value="F:ATP binding"/>
    <property type="evidence" value="ECO:0007669"/>
    <property type="project" value="UniProtKB-KW"/>
</dbReference>
<evidence type="ECO:0000256" key="9">
    <source>
        <dbReference type="HAMAP-Rule" id="MF_00361"/>
    </source>
</evidence>
<dbReference type="NCBIfam" id="NF002892">
    <property type="entry name" value="PRK03372.1"/>
    <property type="match status" value="1"/>
</dbReference>
<keyword evidence="5 9" id="KW-0067">ATP-binding</keyword>
<dbReference type="EC" id="2.7.1.23" evidence="9"/>